<dbReference type="GO" id="GO:0034063">
    <property type="term" value="P:stress granule assembly"/>
    <property type="evidence" value="ECO:0007669"/>
    <property type="project" value="TreeGrafter"/>
</dbReference>
<dbReference type="OrthoDB" id="21539at2759"/>
<dbReference type="CDD" id="cd01736">
    <property type="entry name" value="LSm14_N"/>
    <property type="match status" value="1"/>
</dbReference>
<organism evidence="2 3">
    <name type="scientific">Coptis chinensis</name>
    <dbReference type="NCBI Taxonomy" id="261450"/>
    <lineage>
        <taxon>Eukaryota</taxon>
        <taxon>Viridiplantae</taxon>
        <taxon>Streptophyta</taxon>
        <taxon>Embryophyta</taxon>
        <taxon>Tracheophyta</taxon>
        <taxon>Spermatophyta</taxon>
        <taxon>Magnoliopsida</taxon>
        <taxon>Ranunculales</taxon>
        <taxon>Ranunculaceae</taxon>
        <taxon>Coptidoideae</taxon>
        <taxon>Coptis</taxon>
    </lineage>
</organism>
<reference evidence="2 3" key="1">
    <citation type="submission" date="2020-10" db="EMBL/GenBank/DDBJ databases">
        <title>The Coptis chinensis genome and diversification of protoberbering-type alkaloids.</title>
        <authorList>
            <person name="Wang B."/>
            <person name="Shu S."/>
            <person name="Song C."/>
            <person name="Liu Y."/>
        </authorList>
    </citation>
    <scope>NUCLEOTIDE SEQUENCE [LARGE SCALE GENOMIC DNA]</scope>
    <source>
        <strain evidence="2">HL-2020</strain>
        <tissue evidence="2">Leaf</tissue>
    </source>
</reference>
<dbReference type="EMBL" id="JADFTS010000004">
    <property type="protein sequence ID" value="KAF9610602.1"/>
    <property type="molecule type" value="Genomic_DNA"/>
</dbReference>
<dbReference type="Pfam" id="PF12701">
    <property type="entry name" value="LSM14"/>
    <property type="match status" value="1"/>
</dbReference>
<name>A0A835I6K4_9MAGN</name>
<dbReference type="Proteomes" id="UP000631114">
    <property type="component" value="Unassembled WGS sequence"/>
</dbReference>
<keyword evidence="3" id="KW-1185">Reference proteome</keyword>
<dbReference type="SMART" id="SM01271">
    <property type="entry name" value="LSM14"/>
    <property type="match status" value="1"/>
</dbReference>
<dbReference type="SUPFAM" id="SSF50182">
    <property type="entry name" value="Sm-like ribonucleoproteins"/>
    <property type="match status" value="1"/>
</dbReference>
<dbReference type="InterPro" id="IPR025609">
    <property type="entry name" value="Lsm14-like_N"/>
</dbReference>
<evidence type="ECO:0000313" key="2">
    <source>
        <dbReference type="EMBL" id="KAF9610602.1"/>
    </source>
</evidence>
<dbReference type="Gene3D" id="2.30.30.100">
    <property type="match status" value="1"/>
</dbReference>
<protein>
    <recommendedName>
        <fullName evidence="1">Sm domain-containing protein</fullName>
    </recommendedName>
</protein>
<dbReference type="AlphaFoldDB" id="A0A835I6K4"/>
<dbReference type="PROSITE" id="PS52002">
    <property type="entry name" value="SM"/>
    <property type="match status" value="1"/>
</dbReference>
<dbReference type="GO" id="GO:0000932">
    <property type="term" value="C:P-body"/>
    <property type="evidence" value="ECO:0007669"/>
    <property type="project" value="TreeGrafter"/>
</dbReference>
<dbReference type="GO" id="GO:0003729">
    <property type="term" value="F:mRNA binding"/>
    <property type="evidence" value="ECO:0007669"/>
    <property type="project" value="TreeGrafter"/>
</dbReference>
<evidence type="ECO:0000313" key="3">
    <source>
        <dbReference type="Proteomes" id="UP000631114"/>
    </source>
</evidence>
<dbReference type="PANTHER" id="PTHR13586">
    <property type="entry name" value="SCD6 PROTEIN-RELATED"/>
    <property type="match status" value="1"/>
</dbReference>
<gene>
    <name evidence="2" type="ORF">IFM89_023490</name>
</gene>
<dbReference type="PANTHER" id="PTHR13586:SF0">
    <property type="entry name" value="TRAILER HITCH, ISOFORM H"/>
    <property type="match status" value="1"/>
</dbReference>
<evidence type="ECO:0000259" key="1">
    <source>
        <dbReference type="PROSITE" id="PS52002"/>
    </source>
</evidence>
<dbReference type="InterPro" id="IPR047575">
    <property type="entry name" value="Sm"/>
</dbReference>
<dbReference type="GO" id="GO:0033962">
    <property type="term" value="P:P-body assembly"/>
    <property type="evidence" value="ECO:0007669"/>
    <property type="project" value="TreeGrafter"/>
</dbReference>
<accession>A0A835I6K4</accession>
<sequence>MAADSPRSDADSADSYIGCLISITLKSEIRYEGDFYNFNAKESSISLINVKSFGTEGRKKDGPQVPPNDKVYEYILFRGRDIKDLEVKAIPPVQPTPTIHEIPAIIQSHSSCPTSMSTSFLAAGSGSFADPSCHTLQLGWARSPFQDGLPLYQPGGSVGYWGFSPPPITYGSAYWGFSPPPITYGLYGYPGGPQHGQQESMVRPLPGLSIPYLLQQPIQYPRRAWGKLYGESRGFNSK</sequence>
<feature type="domain" description="Sm" evidence="1">
    <location>
        <begin position="8"/>
        <end position="91"/>
    </location>
</feature>
<dbReference type="InterPro" id="IPR010920">
    <property type="entry name" value="LSM_dom_sf"/>
</dbReference>
<proteinExistence type="predicted"/>
<comment type="caution">
    <text evidence="2">The sequence shown here is derived from an EMBL/GenBank/DDBJ whole genome shotgun (WGS) entry which is preliminary data.</text>
</comment>